<name>A0A3F3PJJ1_9EURO</name>
<sequence length="123" mass="13801">MSLPNDESIINSLFDGLKLRINICNSSFHLKSKVHKFYLWNQESPWKKVQGKPTDEDVQEYTASDGDGLKRRRKGLAETTDAIVDWMDEQALTLSTHAPSFGMTISTTYKTQYGSKGSSPVGQ</sequence>
<feature type="region of interest" description="Disordered" evidence="1">
    <location>
        <begin position="49"/>
        <end position="70"/>
    </location>
</feature>
<keyword evidence="3" id="KW-1185">Reference proteome</keyword>
<dbReference type="Proteomes" id="UP000253729">
    <property type="component" value="Unassembled WGS sequence"/>
</dbReference>
<gene>
    <name evidence="2" type="ORF">BDQ94DRAFT_176048</name>
</gene>
<evidence type="ECO:0000313" key="3">
    <source>
        <dbReference type="Proteomes" id="UP000253729"/>
    </source>
</evidence>
<protein>
    <submittedName>
        <fullName evidence="2">Uncharacterized protein</fullName>
    </submittedName>
</protein>
<proteinExistence type="predicted"/>
<dbReference type="STRING" id="1341132.A0A3F3PJJ1"/>
<dbReference type="EMBL" id="KZ852108">
    <property type="protein sequence ID" value="RDH26953.1"/>
    <property type="molecule type" value="Genomic_DNA"/>
</dbReference>
<accession>A0A3F3PJJ1</accession>
<dbReference type="GeneID" id="38140965"/>
<evidence type="ECO:0000256" key="1">
    <source>
        <dbReference type="SAM" id="MobiDB-lite"/>
    </source>
</evidence>
<dbReference type="AlphaFoldDB" id="A0A3F3PJJ1"/>
<organism evidence="2 3">
    <name type="scientific">Aspergillus welwitschiae</name>
    <dbReference type="NCBI Taxonomy" id="1341132"/>
    <lineage>
        <taxon>Eukaryota</taxon>
        <taxon>Fungi</taxon>
        <taxon>Dikarya</taxon>
        <taxon>Ascomycota</taxon>
        <taxon>Pezizomycotina</taxon>
        <taxon>Eurotiomycetes</taxon>
        <taxon>Eurotiomycetidae</taxon>
        <taxon>Eurotiales</taxon>
        <taxon>Aspergillaceae</taxon>
        <taxon>Aspergillus</taxon>
        <taxon>Aspergillus subgen. Circumdati</taxon>
    </lineage>
</organism>
<dbReference type="RefSeq" id="XP_026619975.1">
    <property type="nucleotide sequence ID" value="XM_026772609.1"/>
</dbReference>
<reference evidence="2 3" key="1">
    <citation type="submission" date="2018-07" db="EMBL/GenBank/DDBJ databases">
        <title>The genomes of Aspergillus section Nigri reveals drivers in fungal speciation.</title>
        <authorList>
            <consortium name="DOE Joint Genome Institute"/>
            <person name="Vesth T.C."/>
            <person name="Nybo J."/>
            <person name="Theobald S."/>
            <person name="Brandl J."/>
            <person name="Frisvad J.C."/>
            <person name="Nielsen K.F."/>
            <person name="Lyhne E.K."/>
            <person name="Kogle M.E."/>
            <person name="Kuo A."/>
            <person name="Riley R."/>
            <person name="Clum A."/>
            <person name="Nolan M."/>
            <person name="Lipzen A."/>
            <person name="Salamov A."/>
            <person name="Henrissat B."/>
            <person name="Wiebenga A."/>
            <person name="De vries R.P."/>
            <person name="Grigoriev I.V."/>
            <person name="Mortensen U.H."/>
            <person name="Andersen M.R."/>
            <person name="Baker S.E."/>
        </authorList>
    </citation>
    <scope>NUCLEOTIDE SEQUENCE [LARGE SCALE GENOMIC DNA]</scope>
    <source>
        <strain evidence="2 3">CBS 139.54b</strain>
    </source>
</reference>
<evidence type="ECO:0000313" key="2">
    <source>
        <dbReference type="EMBL" id="RDH26953.1"/>
    </source>
</evidence>